<keyword evidence="2" id="KW-0238">DNA-binding</keyword>
<dbReference type="Proteomes" id="UP001500427">
    <property type="component" value="Unassembled WGS sequence"/>
</dbReference>
<dbReference type="InterPro" id="IPR036162">
    <property type="entry name" value="Resolvase-like_N_sf"/>
</dbReference>
<dbReference type="InterPro" id="IPR011109">
    <property type="entry name" value="DNA_bind_recombinase_dom"/>
</dbReference>
<evidence type="ECO:0000313" key="7">
    <source>
        <dbReference type="Proteomes" id="UP001500427"/>
    </source>
</evidence>
<dbReference type="PROSITE" id="PS51736">
    <property type="entry name" value="RECOMBINASES_3"/>
    <property type="match status" value="1"/>
</dbReference>
<dbReference type="EMBL" id="BAABIW010000024">
    <property type="protein sequence ID" value="GAA5033929.1"/>
    <property type="molecule type" value="Genomic_DNA"/>
</dbReference>
<reference evidence="7" key="1">
    <citation type="journal article" date="2019" name="Int. J. Syst. Evol. Microbiol.">
        <title>The Global Catalogue of Microorganisms (GCM) 10K type strain sequencing project: providing services to taxonomists for standard genome sequencing and annotation.</title>
        <authorList>
            <consortium name="The Broad Institute Genomics Platform"/>
            <consortium name="The Broad Institute Genome Sequencing Center for Infectious Disease"/>
            <person name="Wu L."/>
            <person name="Ma J."/>
        </authorList>
    </citation>
    <scope>NUCLEOTIDE SEQUENCE [LARGE SCALE GENOMIC DNA]</scope>
    <source>
        <strain evidence="7">JCM 17687</strain>
    </source>
</reference>
<evidence type="ECO:0000256" key="4">
    <source>
        <dbReference type="PROSITE-ProRule" id="PRU10137"/>
    </source>
</evidence>
<accession>A0ABP9JJI1</accession>
<dbReference type="Pfam" id="PF00239">
    <property type="entry name" value="Resolvase"/>
    <property type="match status" value="1"/>
</dbReference>
<name>A0ABP9JJI1_9MICO</name>
<dbReference type="Pfam" id="PF07508">
    <property type="entry name" value="Recombinase"/>
    <property type="match status" value="1"/>
</dbReference>
<dbReference type="PANTHER" id="PTHR30461">
    <property type="entry name" value="DNA-INVERTASE FROM LAMBDOID PROPHAGE"/>
    <property type="match status" value="1"/>
</dbReference>
<dbReference type="InterPro" id="IPR006119">
    <property type="entry name" value="Resolv_N"/>
</dbReference>
<keyword evidence="7" id="KW-1185">Reference proteome</keyword>
<keyword evidence="3" id="KW-0233">DNA recombination</keyword>
<protein>
    <submittedName>
        <fullName evidence="6">Recombinase family protein</fullName>
    </submittedName>
</protein>
<dbReference type="InterPro" id="IPR050639">
    <property type="entry name" value="SSR_resolvase"/>
</dbReference>
<dbReference type="InterPro" id="IPR006118">
    <property type="entry name" value="Recombinase_CS"/>
</dbReference>
<organism evidence="6 7">
    <name type="scientific">Terrabacter aeriphilus</name>
    <dbReference type="NCBI Taxonomy" id="515662"/>
    <lineage>
        <taxon>Bacteria</taxon>
        <taxon>Bacillati</taxon>
        <taxon>Actinomycetota</taxon>
        <taxon>Actinomycetes</taxon>
        <taxon>Micrococcales</taxon>
        <taxon>Intrasporangiaceae</taxon>
        <taxon>Terrabacter</taxon>
    </lineage>
</organism>
<evidence type="ECO:0000256" key="3">
    <source>
        <dbReference type="ARBA" id="ARBA00023172"/>
    </source>
</evidence>
<dbReference type="PROSITE" id="PS00397">
    <property type="entry name" value="RECOMBINASES_1"/>
    <property type="match status" value="1"/>
</dbReference>
<dbReference type="Gene3D" id="3.40.50.1390">
    <property type="entry name" value="Resolvase, N-terminal catalytic domain"/>
    <property type="match status" value="1"/>
</dbReference>
<dbReference type="CDD" id="cd00338">
    <property type="entry name" value="Ser_Recombinase"/>
    <property type="match status" value="1"/>
</dbReference>
<dbReference type="SMART" id="SM00857">
    <property type="entry name" value="Resolvase"/>
    <property type="match status" value="1"/>
</dbReference>
<dbReference type="RefSeq" id="WP_345508727.1">
    <property type="nucleotide sequence ID" value="NZ_BAABIW010000024.1"/>
</dbReference>
<evidence type="ECO:0000259" key="5">
    <source>
        <dbReference type="PROSITE" id="PS51736"/>
    </source>
</evidence>
<feature type="active site" description="O-(5'-phospho-DNA)-serine intermediate" evidence="4">
    <location>
        <position position="18"/>
    </location>
</feature>
<dbReference type="SUPFAM" id="SSF53041">
    <property type="entry name" value="Resolvase-like"/>
    <property type="match status" value="1"/>
</dbReference>
<sequence>MATTSTAPVRALGYVRVSTDEQHASGAGLSAQRAAIQAEAARRGWDLVEVVGEDAGASSATLERTGLTSALEVLDRGDADVLVVAKLDRLSRSVAQGALIMDRAKRKGWQLVALDFGLDTTTPAGEMVANVILSTSQYERRLIGQRTREALAVKRSQGVRLGRPQVLPDAVVARIVGEHRGGRSMSAIARGLDMDRVPTARGGARWYQSSVSKVLRSQAASHIAE</sequence>
<evidence type="ECO:0000256" key="1">
    <source>
        <dbReference type="ARBA" id="ARBA00022908"/>
    </source>
</evidence>
<dbReference type="PANTHER" id="PTHR30461:SF2">
    <property type="entry name" value="SERINE RECOMBINASE PINE-RELATED"/>
    <property type="match status" value="1"/>
</dbReference>
<proteinExistence type="predicted"/>
<evidence type="ECO:0000313" key="6">
    <source>
        <dbReference type="EMBL" id="GAA5033929.1"/>
    </source>
</evidence>
<feature type="domain" description="Resolvase/invertase-type recombinase catalytic" evidence="5">
    <location>
        <begin position="10"/>
        <end position="158"/>
    </location>
</feature>
<comment type="caution">
    <text evidence="6">The sequence shown here is derived from an EMBL/GenBank/DDBJ whole genome shotgun (WGS) entry which is preliminary data.</text>
</comment>
<keyword evidence="1" id="KW-0229">DNA integration</keyword>
<gene>
    <name evidence="6" type="ORF">GCM10023258_34200</name>
</gene>
<evidence type="ECO:0000256" key="2">
    <source>
        <dbReference type="ARBA" id="ARBA00023125"/>
    </source>
</evidence>